<accession>A0ABR5JCZ0</accession>
<dbReference type="Proteomes" id="UP000037020">
    <property type="component" value="Unassembled WGS sequence"/>
</dbReference>
<keyword evidence="2" id="KW-1185">Reference proteome</keyword>
<comment type="caution">
    <text evidence="1">The sequence shown here is derived from an EMBL/GenBank/DDBJ whole genome shotgun (WGS) entry which is preliminary data.</text>
</comment>
<protein>
    <submittedName>
        <fullName evidence="1">Uncharacterized protein</fullName>
    </submittedName>
</protein>
<evidence type="ECO:0000313" key="1">
    <source>
        <dbReference type="EMBL" id="KOG91313.1"/>
    </source>
</evidence>
<dbReference type="EMBL" id="LGUT01000315">
    <property type="protein sequence ID" value="KOG91313.1"/>
    <property type="molecule type" value="Genomic_DNA"/>
</dbReference>
<name>A0ABR5JCZ0_9ACTN</name>
<proteinExistence type="predicted"/>
<organism evidence="1 2">
    <name type="scientific">Streptomyces varsoviensis</name>
    <dbReference type="NCBI Taxonomy" id="67373"/>
    <lineage>
        <taxon>Bacteria</taxon>
        <taxon>Bacillati</taxon>
        <taxon>Actinomycetota</taxon>
        <taxon>Actinomycetes</taxon>
        <taxon>Kitasatosporales</taxon>
        <taxon>Streptomycetaceae</taxon>
        <taxon>Streptomyces</taxon>
    </lineage>
</organism>
<sequence>MSATAAATATGTDAEFYFFSGSPDALARRLFALPRDVVRRRLWALLLQGPHGAHIQTQERETPDSPTGRVRSWEGADLGPLPARLVALLPTASYRELRAALLDHGSYTDLGTVPCPPSPRGAFGHPLKAHAAETVVRAYVLAL</sequence>
<gene>
    <name evidence="1" type="ORF">ADK38_03880</name>
</gene>
<evidence type="ECO:0000313" key="2">
    <source>
        <dbReference type="Proteomes" id="UP000037020"/>
    </source>
</evidence>
<reference evidence="1 2" key="1">
    <citation type="submission" date="2015-07" db="EMBL/GenBank/DDBJ databases">
        <authorList>
            <person name="Ju K.-S."/>
            <person name="Doroghazi J.R."/>
            <person name="Metcalf W.W."/>
        </authorList>
    </citation>
    <scope>NUCLEOTIDE SEQUENCE [LARGE SCALE GENOMIC DNA]</scope>
    <source>
        <strain evidence="1 2">NRRL B-3589</strain>
    </source>
</reference>